<dbReference type="OrthoDB" id="2160638at2759"/>
<gene>
    <name evidence="2" type="ORF">CPB84DRAFT_1899641</name>
</gene>
<evidence type="ECO:0000313" key="3">
    <source>
        <dbReference type="Proteomes" id="UP000724874"/>
    </source>
</evidence>
<sequence>MSPDHPFAEYEYSFTRSLNYGSQLGLMWNFALDGNDNPKLFGTNSCGGPGSRPLVTVNSNRSYSYNQEFYAMASKAIIPKDPSSPFRQRISMMVQDSLSWALIVRSLYGRDGPKLRGMKEAYAPVVYQMLVSSILLCLHPTELTATLLAATSHVWVQVKQTWLEELLKWIGKCWLVIHQEKGFDPLEGWALKEISGHKYNIEVPLKTCLACLYTLLIAALGHPHHLHLPIDHEEEDEYGDRESWDVTIEDGDGDKDSLAGGDYGDEEDKSNMGDDRSVEDPNLTCWGWIVVYFNSQLQFNFEEHYAICQIPDPNDIDVQDKVDFEQHCFSSSHGSMRSRVTTATSTNQTGPSITSRPSSHLSTLVTDRMEMTTSFKIHSSGLFMPVNQRSRKTRQCANGSRPVQGSGMMRVGVGSGISRSMEVWADLSGSMARKGAGWIGHQRLDGGSYSFTMGTGGAYGSAYGMYGMGKGLLKREGDQLRISSERMKRMHSVSPAVSDMSRMETHGLFVRPQQVLYVVDAVGLDL</sequence>
<feature type="region of interest" description="Disordered" evidence="1">
    <location>
        <begin position="389"/>
        <end position="410"/>
    </location>
</feature>
<accession>A0A9P5N8E6</accession>
<evidence type="ECO:0000256" key="1">
    <source>
        <dbReference type="SAM" id="MobiDB-lite"/>
    </source>
</evidence>
<dbReference type="AlphaFoldDB" id="A0A9P5N8E6"/>
<dbReference type="Proteomes" id="UP000724874">
    <property type="component" value="Unassembled WGS sequence"/>
</dbReference>
<evidence type="ECO:0000313" key="2">
    <source>
        <dbReference type="EMBL" id="KAF8871899.1"/>
    </source>
</evidence>
<protein>
    <submittedName>
        <fullName evidence="2">Uncharacterized protein</fullName>
    </submittedName>
</protein>
<proteinExistence type="predicted"/>
<keyword evidence="3" id="KW-1185">Reference proteome</keyword>
<feature type="region of interest" description="Disordered" evidence="1">
    <location>
        <begin position="237"/>
        <end position="276"/>
    </location>
</feature>
<feature type="region of interest" description="Disordered" evidence="1">
    <location>
        <begin position="335"/>
        <end position="361"/>
    </location>
</feature>
<name>A0A9P5N8E6_GYMJU</name>
<reference evidence="2" key="1">
    <citation type="submission" date="2020-11" db="EMBL/GenBank/DDBJ databases">
        <authorList>
            <consortium name="DOE Joint Genome Institute"/>
            <person name="Ahrendt S."/>
            <person name="Riley R."/>
            <person name="Andreopoulos W."/>
            <person name="LaButti K."/>
            <person name="Pangilinan J."/>
            <person name="Ruiz-duenas F.J."/>
            <person name="Barrasa J.M."/>
            <person name="Sanchez-Garcia M."/>
            <person name="Camarero S."/>
            <person name="Miyauchi S."/>
            <person name="Serrano A."/>
            <person name="Linde D."/>
            <person name="Babiker R."/>
            <person name="Drula E."/>
            <person name="Ayuso-Fernandez I."/>
            <person name="Pacheco R."/>
            <person name="Padilla G."/>
            <person name="Ferreira P."/>
            <person name="Barriuso J."/>
            <person name="Kellner H."/>
            <person name="Castanera R."/>
            <person name="Alfaro M."/>
            <person name="Ramirez L."/>
            <person name="Pisabarro A.G."/>
            <person name="Kuo A."/>
            <person name="Tritt A."/>
            <person name="Lipzen A."/>
            <person name="He G."/>
            <person name="Yan M."/>
            <person name="Ng V."/>
            <person name="Cullen D."/>
            <person name="Martin F."/>
            <person name="Rosso M.-N."/>
            <person name="Henrissat B."/>
            <person name="Hibbett D."/>
            <person name="Martinez A.T."/>
            <person name="Grigoriev I.V."/>
        </authorList>
    </citation>
    <scope>NUCLEOTIDE SEQUENCE</scope>
    <source>
        <strain evidence="2">AH 44721</strain>
    </source>
</reference>
<comment type="caution">
    <text evidence="2">The sequence shown here is derived from an EMBL/GenBank/DDBJ whole genome shotgun (WGS) entry which is preliminary data.</text>
</comment>
<dbReference type="EMBL" id="JADNYJ010000287">
    <property type="protein sequence ID" value="KAF8871899.1"/>
    <property type="molecule type" value="Genomic_DNA"/>
</dbReference>
<organism evidence="2 3">
    <name type="scientific">Gymnopilus junonius</name>
    <name type="common">Spectacular rustgill mushroom</name>
    <name type="synonym">Gymnopilus spectabilis subsp. junonius</name>
    <dbReference type="NCBI Taxonomy" id="109634"/>
    <lineage>
        <taxon>Eukaryota</taxon>
        <taxon>Fungi</taxon>
        <taxon>Dikarya</taxon>
        <taxon>Basidiomycota</taxon>
        <taxon>Agaricomycotina</taxon>
        <taxon>Agaricomycetes</taxon>
        <taxon>Agaricomycetidae</taxon>
        <taxon>Agaricales</taxon>
        <taxon>Agaricineae</taxon>
        <taxon>Hymenogastraceae</taxon>
        <taxon>Gymnopilus</taxon>
    </lineage>
</organism>